<evidence type="ECO:0000313" key="4">
    <source>
        <dbReference type="EMBL" id="KDQ16355.1"/>
    </source>
</evidence>
<dbReference type="InterPro" id="IPR018163">
    <property type="entry name" value="Thr/Ala-tRNA-synth_IIc_edit"/>
</dbReference>
<dbReference type="STRING" id="930990.A0A067MNT7"/>
<dbReference type="Gene3D" id="3.30.980.10">
    <property type="entry name" value="Threonyl-trna Synthetase, Chain A, domain 2"/>
    <property type="match status" value="1"/>
</dbReference>
<dbReference type="PANTHER" id="PTHR43462:SF1">
    <property type="entry name" value="ALANYL-TRNA EDITING PROTEIN AARSD1"/>
    <property type="match status" value="1"/>
</dbReference>
<protein>
    <recommendedName>
        <fullName evidence="6">Threonyl/alanyl tRNA synthetase SAD domain-containing protein</fullName>
    </recommendedName>
</protein>
<dbReference type="HOGENOM" id="CLU_004485_7_1_1"/>
<gene>
    <name evidence="4" type="ORF">BOTBODRAFT_173246</name>
</gene>
<dbReference type="InParanoid" id="A0A067MNT7"/>
<dbReference type="OrthoDB" id="288942at2759"/>
<dbReference type="InterPro" id="IPR009000">
    <property type="entry name" value="Transl_B-barrel_sf"/>
</dbReference>
<dbReference type="InterPro" id="IPR051335">
    <property type="entry name" value="Alanyl-tRNA_Editing_Enzymes"/>
</dbReference>
<dbReference type="EMBL" id="KL198028">
    <property type="protein sequence ID" value="KDQ16355.1"/>
    <property type="molecule type" value="Genomic_DNA"/>
</dbReference>
<dbReference type="Proteomes" id="UP000027195">
    <property type="component" value="Unassembled WGS sequence"/>
</dbReference>
<dbReference type="AlphaFoldDB" id="A0A067MNT7"/>
<dbReference type="GO" id="GO:0000166">
    <property type="term" value="F:nucleotide binding"/>
    <property type="evidence" value="ECO:0007669"/>
    <property type="project" value="InterPro"/>
</dbReference>
<keyword evidence="1" id="KW-0479">Metal-binding</keyword>
<dbReference type="Gene3D" id="2.40.30.130">
    <property type="match status" value="1"/>
</dbReference>
<name>A0A067MNT7_BOTB1</name>
<accession>A0A067MNT7</accession>
<dbReference type="PANTHER" id="PTHR43462">
    <property type="entry name" value="ALANYL-TRNA EDITING PROTEIN"/>
    <property type="match status" value="1"/>
</dbReference>
<dbReference type="GO" id="GO:0046872">
    <property type="term" value="F:metal ion binding"/>
    <property type="evidence" value="ECO:0007669"/>
    <property type="project" value="UniProtKB-KW"/>
</dbReference>
<keyword evidence="2" id="KW-0862">Zinc</keyword>
<evidence type="ECO:0008006" key="6">
    <source>
        <dbReference type="Google" id="ProtNLM"/>
    </source>
</evidence>
<evidence type="ECO:0000256" key="1">
    <source>
        <dbReference type="ARBA" id="ARBA00022723"/>
    </source>
</evidence>
<evidence type="ECO:0000313" key="5">
    <source>
        <dbReference type="Proteomes" id="UP000027195"/>
    </source>
</evidence>
<reference evidence="5" key="1">
    <citation type="journal article" date="2014" name="Proc. Natl. Acad. Sci. U.S.A.">
        <title>Extensive sampling of basidiomycete genomes demonstrates inadequacy of the white-rot/brown-rot paradigm for wood decay fungi.</title>
        <authorList>
            <person name="Riley R."/>
            <person name="Salamov A.A."/>
            <person name="Brown D.W."/>
            <person name="Nagy L.G."/>
            <person name="Floudas D."/>
            <person name="Held B.W."/>
            <person name="Levasseur A."/>
            <person name="Lombard V."/>
            <person name="Morin E."/>
            <person name="Otillar R."/>
            <person name="Lindquist E.A."/>
            <person name="Sun H."/>
            <person name="LaButti K.M."/>
            <person name="Schmutz J."/>
            <person name="Jabbour D."/>
            <person name="Luo H."/>
            <person name="Baker S.E."/>
            <person name="Pisabarro A.G."/>
            <person name="Walton J.D."/>
            <person name="Blanchette R.A."/>
            <person name="Henrissat B."/>
            <person name="Martin F."/>
            <person name="Cullen D."/>
            <person name="Hibbett D.S."/>
            <person name="Grigoriev I.V."/>
        </authorList>
    </citation>
    <scope>NUCLEOTIDE SEQUENCE [LARGE SCALE GENOMIC DNA]</scope>
    <source>
        <strain evidence="5">FD-172 SS1</strain>
    </source>
</reference>
<proteinExistence type="predicted"/>
<dbReference type="GO" id="GO:0002196">
    <property type="term" value="F:Ser-tRNA(Ala) deacylase activity"/>
    <property type="evidence" value="ECO:0007669"/>
    <property type="project" value="TreeGrafter"/>
</dbReference>
<keyword evidence="5" id="KW-1185">Reference proteome</keyword>
<dbReference type="SUPFAM" id="SSF50447">
    <property type="entry name" value="Translation proteins"/>
    <property type="match status" value="1"/>
</dbReference>
<sequence>MAAVTVLSPDILSAPSALRTPADYVTFPLDYQHPVKRFTTITRVEKRAPESGGGGKKNKKPKPSAAESGSDGTAIEWELEFEDTVLFPEGGGQPCDYGTAKLLNHDSPEIKITNVFRRNLDAIHITSFPSADAGATDLASLGWVPGQKVILQLDWARRRDHMQQHTGQHLLSALFDQFPNDTLGWSLTSSGPCYLDLAKCPSPAQIEQVQRRANEIIAEGRRVRVEVKLESARERPETMPVDYRDGVVRYVHLHELDINPCCGTHHHSLAFLNTIFIFPGTQLMSGPPRHRLTFAVGDRVLSSLSAHHAALKDAGGQIGCAALDVPERVEGLIRGKKDAQRREKVLRAEAARALAADLSKSLSLKESGGGGGGAGVWVGRIHREEESTDVEFLGEVLRCFVPPADSEWLVILSSGPISSSSSSSSATPSSGPGGCLVMAGSSDALVKRAGELLKAKLGGKLKGGGKGRWQGKVSGAWVKGDGGLLDGILDEAGRGQA</sequence>
<organism evidence="4 5">
    <name type="scientific">Botryobasidium botryosum (strain FD-172 SS1)</name>
    <dbReference type="NCBI Taxonomy" id="930990"/>
    <lineage>
        <taxon>Eukaryota</taxon>
        <taxon>Fungi</taxon>
        <taxon>Dikarya</taxon>
        <taxon>Basidiomycota</taxon>
        <taxon>Agaricomycotina</taxon>
        <taxon>Agaricomycetes</taxon>
        <taxon>Cantharellales</taxon>
        <taxon>Botryobasidiaceae</taxon>
        <taxon>Botryobasidium</taxon>
    </lineage>
</organism>
<evidence type="ECO:0000256" key="3">
    <source>
        <dbReference type="SAM" id="MobiDB-lite"/>
    </source>
</evidence>
<feature type="region of interest" description="Disordered" evidence="3">
    <location>
        <begin position="44"/>
        <end position="71"/>
    </location>
</feature>
<evidence type="ECO:0000256" key="2">
    <source>
        <dbReference type="ARBA" id="ARBA00022833"/>
    </source>
</evidence>
<dbReference type="SUPFAM" id="SSF55186">
    <property type="entry name" value="ThrRS/AlaRS common domain"/>
    <property type="match status" value="1"/>
</dbReference>